<evidence type="ECO:0000259" key="1">
    <source>
        <dbReference type="Pfam" id="PF00656"/>
    </source>
</evidence>
<evidence type="ECO:0000313" key="3">
    <source>
        <dbReference type="EMBL" id="PZO42165.1"/>
    </source>
</evidence>
<dbReference type="SUPFAM" id="SSF56436">
    <property type="entry name" value="C-type lectin-like"/>
    <property type="match status" value="1"/>
</dbReference>
<sequence>MAESNWAISIGVNQYDYISDHLEYAVNDAEKVSHFLSTQLGFEVLLYTDTSKTLGQTQTRPSRNNLWYLLKNLIGQARRADNFLFFFSGHGALGKDLHEYLLTSDHSPSDIENTALPLSFVIQCLIECQARNTVLVLDMCRSRQPDWSKGDERVSMETLNQARQQGITVVFSCNRGERSYEIPSIQQGSFTYAFLEGLKFCVTTAELERYLMRRVSQINQENGKPPQHPLIGVESTLKYDLPLIATQSRQLNQFQENIRSPAKSDRDIRSVELQSETNITLRESSHQFIIPVIEGKQAFEFEVIVVDVYGQKLKQHHGESIYLSEELGTSSLQMVVIPSDTFVMGSSERRPSSNELPLHSVTIKPFLMSKYPITKSQWKAVAKLEQVKIPLKLQPSRSGGAKHPIVEISWDEAVEFCDRLSRKTGHVYRLPSEAEWEFACRAGTTTPFHFGETITPNLANYDGTFPYHSEPKGENRKKAIDVGSFPFANTFGLFDMHGNVWEWCLDHWHETYYETPTDGRACFKKPESRDRFIRGGSWRNEPKLCRSSSRFFDQADSKSNNISFRVIREL</sequence>
<reference evidence="3 4" key="2">
    <citation type="submission" date="2018-06" db="EMBL/GenBank/DDBJ databases">
        <title>Metagenomic assembly of (sub)arctic Cyanobacteria and their associated microbiome from non-axenic cultures.</title>
        <authorList>
            <person name="Baurain D."/>
        </authorList>
    </citation>
    <scope>NUCLEOTIDE SEQUENCE [LARGE SCALE GENOMIC DNA]</scope>
    <source>
        <strain evidence="3">ULC066bin1</strain>
    </source>
</reference>
<dbReference type="Pfam" id="PF03781">
    <property type="entry name" value="FGE-sulfatase"/>
    <property type="match status" value="1"/>
</dbReference>
<dbReference type="EMBL" id="QBML01000008">
    <property type="protein sequence ID" value="PZO42165.1"/>
    <property type="molecule type" value="Genomic_DNA"/>
</dbReference>
<feature type="domain" description="Peptidase C14 caspase" evidence="1">
    <location>
        <begin position="5"/>
        <end position="219"/>
    </location>
</feature>
<dbReference type="InterPro" id="IPR051043">
    <property type="entry name" value="Sulfatase_Mod_Factor_Kinase"/>
</dbReference>
<comment type="caution">
    <text evidence="3">The sequence shown here is derived from an EMBL/GenBank/DDBJ whole genome shotgun (WGS) entry which is preliminary data.</text>
</comment>
<dbReference type="PANTHER" id="PTHR23150">
    <property type="entry name" value="SULFATASE MODIFYING FACTOR 1, 2"/>
    <property type="match status" value="1"/>
</dbReference>
<dbReference type="GO" id="GO:0004197">
    <property type="term" value="F:cysteine-type endopeptidase activity"/>
    <property type="evidence" value="ECO:0007669"/>
    <property type="project" value="InterPro"/>
</dbReference>
<protein>
    <submittedName>
        <fullName evidence="3">Uncharacterized protein</fullName>
    </submittedName>
</protein>
<dbReference type="SUPFAM" id="SSF52129">
    <property type="entry name" value="Caspase-like"/>
    <property type="match status" value="1"/>
</dbReference>
<reference evidence="3 4" key="1">
    <citation type="submission" date="2018-04" db="EMBL/GenBank/DDBJ databases">
        <authorList>
            <person name="Go L.Y."/>
            <person name="Mitchell J.A."/>
        </authorList>
    </citation>
    <scope>NUCLEOTIDE SEQUENCE [LARGE SCALE GENOMIC DNA]</scope>
    <source>
        <strain evidence="3">ULC066bin1</strain>
    </source>
</reference>
<name>A0A2W4Y595_9CYAN</name>
<dbReference type="GO" id="GO:0006508">
    <property type="term" value="P:proteolysis"/>
    <property type="evidence" value="ECO:0007669"/>
    <property type="project" value="InterPro"/>
</dbReference>
<proteinExistence type="predicted"/>
<feature type="domain" description="Sulfatase-modifying factor enzyme-like" evidence="2">
    <location>
        <begin position="333"/>
        <end position="568"/>
    </location>
</feature>
<dbReference type="Pfam" id="PF00656">
    <property type="entry name" value="Peptidase_C14"/>
    <property type="match status" value="1"/>
</dbReference>
<dbReference type="Gene3D" id="3.90.1580.10">
    <property type="entry name" value="paralog of FGE (formylglycine-generating enzyme)"/>
    <property type="match status" value="1"/>
</dbReference>
<accession>A0A2W4Y595</accession>
<evidence type="ECO:0000259" key="2">
    <source>
        <dbReference type="Pfam" id="PF03781"/>
    </source>
</evidence>
<dbReference type="AlphaFoldDB" id="A0A2W4Y595"/>
<organism evidence="3 4">
    <name type="scientific">Pseudanabaena frigida</name>
    <dbReference type="NCBI Taxonomy" id="945775"/>
    <lineage>
        <taxon>Bacteria</taxon>
        <taxon>Bacillati</taxon>
        <taxon>Cyanobacteriota</taxon>
        <taxon>Cyanophyceae</taxon>
        <taxon>Pseudanabaenales</taxon>
        <taxon>Pseudanabaenaceae</taxon>
        <taxon>Pseudanabaena</taxon>
    </lineage>
</organism>
<dbReference type="InterPro" id="IPR011600">
    <property type="entry name" value="Pept_C14_caspase"/>
</dbReference>
<dbReference type="GO" id="GO:0120147">
    <property type="term" value="F:formylglycine-generating oxidase activity"/>
    <property type="evidence" value="ECO:0007669"/>
    <property type="project" value="TreeGrafter"/>
</dbReference>
<dbReference type="InterPro" id="IPR016187">
    <property type="entry name" value="CTDL_fold"/>
</dbReference>
<dbReference type="InterPro" id="IPR042095">
    <property type="entry name" value="SUMF_sf"/>
</dbReference>
<gene>
    <name evidence="3" type="ORF">DCF19_07940</name>
</gene>
<dbReference type="Gene3D" id="3.40.50.1460">
    <property type="match status" value="1"/>
</dbReference>
<evidence type="ECO:0000313" key="4">
    <source>
        <dbReference type="Proteomes" id="UP000249467"/>
    </source>
</evidence>
<dbReference type="PANTHER" id="PTHR23150:SF19">
    <property type="entry name" value="FORMYLGLYCINE-GENERATING ENZYME"/>
    <property type="match status" value="1"/>
</dbReference>
<dbReference type="InterPro" id="IPR005532">
    <property type="entry name" value="SUMF_dom"/>
</dbReference>
<dbReference type="Proteomes" id="UP000249467">
    <property type="component" value="Unassembled WGS sequence"/>
</dbReference>
<dbReference type="InterPro" id="IPR029030">
    <property type="entry name" value="Caspase-like_dom_sf"/>
</dbReference>